<evidence type="ECO:0000256" key="2">
    <source>
        <dbReference type="ARBA" id="ARBA00008664"/>
    </source>
</evidence>
<reference evidence="9 10" key="1">
    <citation type="journal article" date="2019" name="Nat. Microbiol.">
        <title>Mediterranean grassland soil C-N compound turnover is dependent on rainfall and depth, and is mediated by genomically divergent microorganisms.</title>
        <authorList>
            <person name="Diamond S."/>
            <person name="Andeer P.F."/>
            <person name="Li Z."/>
            <person name="Crits-Christoph A."/>
            <person name="Burstein D."/>
            <person name="Anantharaman K."/>
            <person name="Lane K.R."/>
            <person name="Thomas B.C."/>
            <person name="Pan C."/>
            <person name="Northen T.R."/>
            <person name="Banfield J.F."/>
        </authorList>
    </citation>
    <scope>NUCLEOTIDE SEQUENCE [LARGE SCALE GENOMIC DNA]</scope>
    <source>
        <strain evidence="9">WS_10</strain>
    </source>
</reference>
<keyword evidence="6" id="KW-0443">Lipid metabolism</keyword>
<dbReference type="InterPro" id="IPR026444">
    <property type="entry name" value="Secre_tail"/>
</dbReference>
<comment type="similarity">
    <text evidence="2">Belongs to the phospholipase D family.</text>
</comment>
<dbReference type="PANTHER" id="PTHR43856:SF1">
    <property type="entry name" value="MITOCHONDRIAL CARDIOLIPIN HYDROLASE"/>
    <property type="match status" value="1"/>
</dbReference>
<feature type="domain" description="Phospholipase D-like" evidence="7">
    <location>
        <begin position="44"/>
        <end position="177"/>
    </location>
</feature>
<comment type="catalytic activity">
    <reaction evidence="1">
        <text>a 1,2-diacyl-sn-glycero-3-phosphocholine + H2O = a 1,2-diacyl-sn-glycero-3-phosphate + choline + H(+)</text>
        <dbReference type="Rhea" id="RHEA:14445"/>
        <dbReference type="ChEBI" id="CHEBI:15354"/>
        <dbReference type="ChEBI" id="CHEBI:15377"/>
        <dbReference type="ChEBI" id="CHEBI:15378"/>
        <dbReference type="ChEBI" id="CHEBI:57643"/>
        <dbReference type="ChEBI" id="CHEBI:58608"/>
        <dbReference type="EC" id="3.1.4.4"/>
    </reaction>
</comment>
<dbReference type="GO" id="GO:0016891">
    <property type="term" value="F:RNA endonuclease activity producing 5'-phosphomonoesters, hydrolytic mechanism"/>
    <property type="evidence" value="ECO:0007669"/>
    <property type="project" value="TreeGrafter"/>
</dbReference>
<sequence length="477" mass="51141">MTWPSPGTPGDISIWFNQNVDATARGPEMPAAQGNVDLSAQAVALINRATVSVDAALYSFSLANVQAALINAKTRGCQVRFIMDAGNSSGYAQGLGAAGIPWITSTYGGNHGSTAGFGIMHDKYIVVDAKSPNKDDAYVWTGSWNCSVSGQDDAQNALVLHDWGLAQAYTLDFEQMWGSSGSQPDANGSRMGARKRDLIPHLFSVGGIPIEAYMSPSDNVQYNLIRNLWQSQHSVLASLLEFTSDTLSHYLKMHRDSLGSANYAVGIVLDVSAGPSACGASGSDYCKLDGQSAYPDFWSPRADVLLDGSTAFDLLHHKYAILDRGYPNAAVWTGSHNWSSAANTSNDENSIILHDPVTAGIYYQEWRARYRESGGTQVAVGPERSVTLDLAQSRPNPASASVAIRFAVPATGRVSLGIYDLSGRRVRALVDQLLEAGSHQAIWDGRDGTGALAPAGVYWYRLATAGRTVSRKLILTR</sequence>
<organism evidence="9 10">
    <name type="scientific">Eiseniibacteriota bacterium</name>
    <dbReference type="NCBI Taxonomy" id="2212470"/>
    <lineage>
        <taxon>Bacteria</taxon>
        <taxon>Candidatus Eiseniibacteriota</taxon>
    </lineage>
</organism>
<gene>
    <name evidence="9" type="ORF">E6K80_02015</name>
</gene>
<comment type="caution">
    <text evidence="9">The sequence shown here is derived from an EMBL/GenBank/DDBJ whole genome shotgun (WGS) entry which is preliminary data.</text>
</comment>
<dbReference type="PANTHER" id="PTHR43856">
    <property type="entry name" value="CARDIOLIPIN HYDROLASE"/>
    <property type="match status" value="1"/>
</dbReference>
<evidence type="ECO:0000256" key="4">
    <source>
        <dbReference type="ARBA" id="ARBA00022801"/>
    </source>
</evidence>
<feature type="domain" description="Phospholipase D-like" evidence="7">
    <location>
        <begin position="261"/>
        <end position="362"/>
    </location>
</feature>
<evidence type="ECO:0000256" key="5">
    <source>
        <dbReference type="ARBA" id="ARBA00022963"/>
    </source>
</evidence>
<evidence type="ECO:0000259" key="7">
    <source>
        <dbReference type="Pfam" id="PF13091"/>
    </source>
</evidence>
<dbReference type="InterPro" id="IPR025965">
    <property type="entry name" value="FlgD/Vpr_Ig-like"/>
</dbReference>
<evidence type="ECO:0000313" key="10">
    <source>
        <dbReference type="Proteomes" id="UP000319836"/>
    </source>
</evidence>
<evidence type="ECO:0000256" key="3">
    <source>
        <dbReference type="ARBA" id="ARBA00012027"/>
    </source>
</evidence>
<keyword evidence="5" id="KW-0442">Lipid degradation</keyword>
<dbReference type="Proteomes" id="UP000319836">
    <property type="component" value="Unassembled WGS sequence"/>
</dbReference>
<protein>
    <recommendedName>
        <fullName evidence="3">phospholipase D</fullName>
        <ecNumber evidence="3">3.1.4.4</ecNumber>
    </recommendedName>
</protein>
<evidence type="ECO:0000256" key="1">
    <source>
        <dbReference type="ARBA" id="ARBA00000798"/>
    </source>
</evidence>
<dbReference type="AlphaFoldDB" id="A0A538UA00"/>
<dbReference type="GO" id="GO:0004630">
    <property type="term" value="F:phospholipase D activity"/>
    <property type="evidence" value="ECO:0007669"/>
    <property type="project" value="UniProtKB-EC"/>
</dbReference>
<evidence type="ECO:0000256" key="6">
    <source>
        <dbReference type="ARBA" id="ARBA00023098"/>
    </source>
</evidence>
<evidence type="ECO:0000259" key="8">
    <source>
        <dbReference type="Pfam" id="PF13860"/>
    </source>
</evidence>
<feature type="domain" description="FlgD/Vpr Ig-like" evidence="8">
    <location>
        <begin position="402"/>
        <end position="463"/>
    </location>
</feature>
<keyword evidence="4" id="KW-0378">Hydrolase</keyword>
<dbReference type="Pfam" id="PF13091">
    <property type="entry name" value="PLDc_2"/>
    <property type="match status" value="2"/>
</dbReference>
<dbReference type="Pfam" id="PF13860">
    <property type="entry name" value="FlgD_ig"/>
    <property type="match status" value="1"/>
</dbReference>
<dbReference type="EMBL" id="VBPA01000044">
    <property type="protein sequence ID" value="TMQ72728.1"/>
    <property type="molecule type" value="Genomic_DNA"/>
</dbReference>
<dbReference type="NCBIfam" id="TIGR04183">
    <property type="entry name" value="Por_Secre_tail"/>
    <property type="match status" value="1"/>
</dbReference>
<name>A0A538UA00_UNCEI</name>
<evidence type="ECO:0000313" key="9">
    <source>
        <dbReference type="EMBL" id="TMQ72728.1"/>
    </source>
</evidence>
<dbReference type="Gene3D" id="2.60.40.4070">
    <property type="match status" value="1"/>
</dbReference>
<proteinExistence type="inferred from homology"/>
<accession>A0A538UA00</accession>
<dbReference type="InterPro" id="IPR051406">
    <property type="entry name" value="PLD_domain"/>
</dbReference>
<dbReference type="SUPFAM" id="SSF56024">
    <property type="entry name" value="Phospholipase D/nuclease"/>
    <property type="match status" value="2"/>
</dbReference>
<dbReference type="Gene3D" id="3.30.870.10">
    <property type="entry name" value="Endonuclease Chain A"/>
    <property type="match status" value="2"/>
</dbReference>
<dbReference type="InterPro" id="IPR025202">
    <property type="entry name" value="PLD-like_dom"/>
</dbReference>
<dbReference type="EC" id="3.1.4.4" evidence="3"/>
<dbReference type="GO" id="GO:0016042">
    <property type="term" value="P:lipid catabolic process"/>
    <property type="evidence" value="ECO:0007669"/>
    <property type="project" value="UniProtKB-KW"/>
</dbReference>